<dbReference type="Proteomes" id="UP000438429">
    <property type="component" value="Unassembled WGS sequence"/>
</dbReference>
<sequence length="112" mass="12761">MCPRDENVHVSHRWKPVVRRDVMTTRVSRAPTSHQVHWTSHSPTDRPLEDVVSQDAFHQSLFTTSSVCPAAREPIRRQRVTPPTVDLIDSCQFGHLMQIILKFLSTTGCDVS</sequence>
<accession>A0A6A4RLS6</accession>
<name>A0A6A4RLS6_SCOMX</name>
<proteinExistence type="predicted"/>
<dbReference type="EMBL" id="VEVO01000023">
    <property type="protein sequence ID" value="KAF0022803.1"/>
    <property type="molecule type" value="Genomic_DNA"/>
</dbReference>
<evidence type="ECO:0000313" key="2">
    <source>
        <dbReference type="Proteomes" id="UP000438429"/>
    </source>
</evidence>
<protein>
    <submittedName>
        <fullName evidence="1">Uncharacterized protein</fullName>
    </submittedName>
</protein>
<dbReference type="AlphaFoldDB" id="A0A6A4RLS6"/>
<reference evidence="1 2" key="1">
    <citation type="submission" date="2019-06" db="EMBL/GenBank/DDBJ databases">
        <title>Draft genomes of female and male turbot (Scophthalmus maximus).</title>
        <authorList>
            <person name="Xu H."/>
            <person name="Xu X.-W."/>
            <person name="Shao C."/>
            <person name="Chen S."/>
        </authorList>
    </citation>
    <scope>NUCLEOTIDE SEQUENCE [LARGE SCALE GENOMIC DNA]</scope>
    <source>
        <strain evidence="1">Ysfricsl-2016a</strain>
        <tissue evidence="1">Blood</tissue>
    </source>
</reference>
<gene>
    <name evidence="1" type="ORF">F2P81_024784</name>
</gene>
<organism evidence="1 2">
    <name type="scientific">Scophthalmus maximus</name>
    <name type="common">Turbot</name>
    <name type="synonym">Psetta maxima</name>
    <dbReference type="NCBI Taxonomy" id="52904"/>
    <lineage>
        <taxon>Eukaryota</taxon>
        <taxon>Metazoa</taxon>
        <taxon>Chordata</taxon>
        <taxon>Craniata</taxon>
        <taxon>Vertebrata</taxon>
        <taxon>Euteleostomi</taxon>
        <taxon>Actinopterygii</taxon>
        <taxon>Neopterygii</taxon>
        <taxon>Teleostei</taxon>
        <taxon>Neoteleostei</taxon>
        <taxon>Acanthomorphata</taxon>
        <taxon>Carangaria</taxon>
        <taxon>Pleuronectiformes</taxon>
        <taxon>Pleuronectoidei</taxon>
        <taxon>Scophthalmidae</taxon>
        <taxon>Scophthalmus</taxon>
    </lineage>
</organism>
<evidence type="ECO:0000313" key="1">
    <source>
        <dbReference type="EMBL" id="KAF0022803.1"/>
    </source>
</evidence>
<comment type="caution">
    <text evidence="1">The sequence shown here is derived from an EMBL/GenBank/DDBJ whole genome shotgun (WGS) entry which is preliminary data.</text>
</comment>